<keyword evidence="2" id="KW-0378">Hydrolase</keyword>
<keyword evidence="2" id="KW-0255">Endonuclease</keyword>
<dbReference type="EMBL" id="MH370376">
    <property type="protein sequence ID" value="AXC41379.1"/>
    <property type="molecule type" value="Genomic_DNA"/>
</dbReference>
<reference evidence="3" key="1">
    <citation type="submission" date="2018-05" db="EMBL/GenBank/DDBJ databases">
        <title>Host range determinants of Salmonella infecting bacteriophages.</title>
        <authorList>
            <person name="Gencay Y.E."/>
        </authorList>
    </citation>
    <scope>NUCLEOTIDE SEQUENCE [LARGE SCALE GENOMIC DNA]</scope>
</reference>
<sequence>MGKLIYPPKEELEKVFFVDDSTGILMRRLKSGKVKRAGSATSSGYVQVSFKGTYYYAHIISFIMDRGYQPENIVDHEDGNTLNNRPGNLREATHTQNSCNTRLRKDNSSGYKGVYKNGTYWQVKITIAGKCYSKSGFNSPEEANEYAVKLRESLHGEFARHE</sequence>
<dbReference type="Gene3D" id="3.90.75.20">
    <property type="match status" value="1"/>
</dbReference>
<dbReference type="Proteomes" id="UP000252825">
    <property type="component" value="Segment"/>
</dbReference>
<protein>
    <submittedName>
        <fullName evidence="2">Homing endonuclease</fullName>
    </submittedName>
</protein>
<dbReference type="SUPFAM" id="SSF54060">
    <property type="entry name" value="His-Me finger endonucleases"/>
    <property type="match status" value="1"/>
</dbReference>
<evidence type="ECO:0000259" key="1">
    <source>
        <dbReference type="Pfam" id="PF13392"/>
    </source>
</evidence>
<dbReference type="KEGG" id="vg:54996050"/>
<dbReference type="GeneID" id="54996050"/>
<dbReference type="GO" id="GO:0004519">
    <property type="term" value="F:endonuclease activity"/>
    <property type="evidence" value="ECO:0007669"/>
    <property type="project" value="UniProtKB-KW"/>
</dbReference>
<keyword evidence="2" id="KW-0540">Nuclease</keyword>
<keyword evidence="3" id="KW-1185">Reference proteome</keyword>
<dbReference type="RefSeq" id="YP_009805338.1">
    <property type="nucleotide sequence ID" value="NC_048008.1"/>
</dbReference>
<evidence type="ECO:0000313" key="3">
    <source>
        <dbReference type="Proteomes" id="UP000252825"/>
    </source>
</evidence>
<feature type="domain" description="HNH nuclease" evidence="1">
    <location>
        <begin position="55"/>
        <end position="98"/>
    </location>
</feature>
<accession>A0A2Z5HM45</accession>
<evidence type="ECO:0000313" key="2">
    <source>
        <dbReference type="EMBL" id="AXC41379.1"/>
    </source>
</evidence>
<proteinExistence type="predicted"/>
<organism evidence="2 3">
    <name type="scientific">Salmonella phage S126</name>
    <dbReference type="NCBI Taxonomy" id="2231352"/>
    <lineage>
        <taxon>Viruses</taxon>
        <taxon>Duplodnaviria</taxon>
        <taxon>Heunggongvirae</taxon>
        <taxon>Uroviricota</taxon>
        <taxon>Caudoviricetes</taxon>
        <taxon>Demerecviridae</taxon>
        <taxon>Markadamsvirinae</taxon>
        <taxon>Epseptimavirus</taxon>
        <taxon>Epseptimavirus S126</taxon>
    </lineage>
</organism>
<name>A0A2Z5HM45_9CAUD</name>
<dbReference type="Pfam" id="PF13392">
    <property type="entry name" value="HNH_3"/>
    <property type="match status" value="1"/>
</dbReference>
<dbReference type="InterPro" id="IPR044925">
    <property type="entry name" value="His-Me_finger_sf"/>
</dbReference>
<dbReference type="InterPro" id="IPR003615">
    <property type="entry name" value="HNH_nuc"/>
</dbReference>